<evidence type="ECO:0000313" key="14">
    <source>
        <dbReference type="EMBL" id="URZ12916.1"/>
    </source>
</evidence>
<dbReference type="InterPro" id="IPR000873">
    <property type="entry name" value="AMP-dep_synth/lig_dom"/>
</dbReference>
<dbReference type="CDD" id="cd08953">
    <property type="entry name" value="KR_2_SDR_x"/>
    <property type="match status" value="1"/>
</dbReference>
<feature type="active site" description="Proton donor; for dehydratase activity" evidence="10">
    <location>
        <position position="1681"/>
    </location>
</feature>
<dbReference type="SUPFAM" id="SSF52777">
    <property type="entry name" value="CoA-dependent acyltransferases"/>
    <property type="match status" value="3"/>
</dbReference>
<feature type="active site" description="Proton acceptor; for dehydratase activity" evidence="10">
    <location>
        <position position="1514"/>
    </location>
</feature>
<proteinExistence type="predicted"/>
<comment type="cofactor">
    <cofactor evidence="1">
        <name>pantetheine 4'-phosphate</name>
        <dbReference type="ChEBI" id="CHEBI:47942"/>
    </cofactor>
</comment>
<dbReference type="CDD" id="cd05930">
    <property type="entry name" value="A_NRPS"/>
    <property type="match status" value="1"/>
</dbReference>
<dbReference type="RefSeq" id="WP_139356009.1">
    <property type="nucleotide sequence ID" value="NZ_CP096983.1"/>
</dbReference>
<dbReference type="InterPro" id="IPR009081">
    <property type="entry name" value="PP-bd_ACP"/>
</dbReference>
<evidence type="ECO:0000256" key="6">
    <source>
        <dbReference type="ARBA" id="ARBA00022490"/>
    </source>
</evidence>
<evidence type="ECO:0000256" key="4">
    <source>
        <dbReference type="ARBA" id="ARBA00004789"/>
    </source>
</evidence>
<dbReference type="PANTHER" id="PTHR43775">
    <property type="entry name" value="FATTY ACID SYNTHASE"/>
    <property type="match status" value="1"/>
</dbReference>
<comment type="function">
    <text evidence="2">Involved in some intermediate steps for the synthesis of the antibiotic polyketide bacillaene which is involved in secondary metabolism.</text>
</comment>
<feature type="domain" description="Carrier" evidence="11">
    <location>
        <begin position="3151"/>
        <end position="3230"/>
    </location>
</feature>
<dbReference type="InterPro" id="IPR010037">
    <property type="entry name" value="FkbH_domain"/>
</dbReference>
<dbReference type="GO" id="GO:0005737">
    <property type="term" value="C:cytoplasm"/>
    <property type="evidence" value="ECO:0007669"/>
    <property type="project" value="UniProtKB-SubCell"/>
</dbReference>
<feature type="domain" description="PKS/mFAS DH" evidence="13">
    <location>
        <begin position="1481"/>
        <end position="1766"/>
    </location>
</feature>
<dbReference type="NCBIfam" id="TIGR01681">
    <property type="entry name" value="HAD-SF-IIIC"/>
    <property type="match status" value="1"/>
</dbReference>
<dbReference type="CDD" id="cd19531">
    <property type="entry name" value="LCL_NRPS-like"/>
    <property type="match status" value="1"/>
</dbReference>
<evidence type="ECO:0000256" key="2">
    <source>
        <dbReference type="ARBA" id="ARBA00003299"/>
    </source>
</evidence>
<dbReference type="Gene3D" id="1.10.1240.100">
    <property type="match status" value="1"/>
</dbReference>
<gene>
    <name evidence="14" type="primary">dltA_6</name>
    <name evidence="14" type="ORF">CROST_036610</name>
</gene>
<dbReference type="SUPFAM" id="SSF56801">
    <property type="entry name" value="Acetyl-CoA synthetase-like"/>
    <property type="match status" value="1"/>
</dbReference>
<dbReference type="GO" id="GO:0031177">
    <property type="term" value="F:phosphopantetheine binding"/>
    <property type="evidence" value="ECO:0007669"/>
    <property type="project" value="InterPro"/>
</dbReference>
<dbReference type="GO" id="GO:0004312">
    <property type="term" value="F:fatty acid synthase activity"/>
    <property type="evidence" value="ECO:0007669"/>
    <property type="project" value="TreeGrafter"/>
</dbReference>
<dbReference type="InterPro" id="IPR010033">
    <property type="entry name" value="HAD_SF_ppase_IIIC"/>
</dbReference>
<dbReference type="KEGG" id="crw:CROST_036610"/>
<dbReference type="SMART" id="SM00823">
    <property type="entry name" value="PKS_PP"/>
    <property type="match status" value="3"/>
</dbReference>
<dbReference type="InterPro" id="IPR036736">
    <property type="entry name" value="ACP-like_sf"/>
</dbReference>
<dbReference type="InterPro" id="IPR001242">
    <property type="entry name" value="Condensation_dom"/>
</dbReference>
<dbReference type="InterPro" id="IPR023214">
    <property type="entry name" value="HAD_sf"/>
</dbReference>
<dbReference type="Gene3D" id="3.30.559.30">
    <property type="entry name" value="Nonribosomal peptide synthetase, condensation domain"/>
    <property type="match status" value="2"/>
</dbReference>
<dbReference type="InterPro" id="IPR049551">
    <property type="entry name" value="PKS_DH_C"/>
</dbReference>
<dbReference type="Pfam" id="PF21394">
    <property type="entry name" value="Beta-ketacyl_N"/>
    <property type="match status" value="1"/>
</dbReference>
<dbReference type="InterPro" id="IPR049900">
    <property type="entry name" value="PKS_mFAS_DH"/>
</dbReference>
<dbReference type="InterPro" id="IPR042099">
    <property type="entry name" value="ANL_N_sf"/>
</dbReference>
<dbReference type="Pfam" id="PF22336">
    <property type="entry name" value="RhiE-like_linker"/>
    <property type="match status" value="1"/>
</dbReference>
<dbReference type="Gene3D" id="1.10.1200.10">
    <property type="entry name" value="ACP-like"/>
    <property type="match status" value="5"/>
</dbReference>
<dbReference type="Pfam" id="PF14765">
    <property type="entry name" value="PS-DH"/>
    <property type="match status" value="1"/>
</dbReference>
<evidence type="ECO:0000256" key="3">
    <source>
        <dbReference type="ARBA" id="ARBA00004496"/>
    </source>
</evidence>
<keyword evidence="8" id="KW-0808">Transferase</keyword>
<sequence>MSNFTSNIKDDTYFWKEILEDKSSFISLSYDKSFGNIKGNNISFNRKVCKIPKDLITSILGNLKNEDNSSYICFLTIINILIYLYNNDQENITIGVLNSEKSDEIKLLNAQISGTQSFKECFYSIKNSSENLVVYTKLIDTFSNVLQHEKELLFKTLFVYGEENNICEKLNELQGVGIVILVSEGANDFKFQIYYDENLYEEATINAFINHTLECIYDINRFPNKKINEINLVTKEEKEMIINQWSGFNKEFCMDYSLIDIFEKRVKENPDNIAIVYMDEEITFKQLDIQCTKLACQLQKMGVKPNVNVGVFLERSINSVIAILAILKAGGVYVPMDFSYPKNYISLITNEADLKIIISQKNLASKIDINEQETFILFMDDINNFMEEIKLKKYWTLDYPALIMFTSGSTGTPKGVIHKQHQLLNFFQWMWFKYPFQPSDIIAQRCPLNFMPSMWELMGGLLKGITTIIIPDKVVKDPKALSMEIYDKDVTFIGIIPSLLNLMLDAEVDIKKYLSKLRVCLTVGEPMTLDLFNKYRARNISALLVCDYGSTETNGIIQFNSESKSSNREKLPYGKPIANVKIYILDGNLKLVPPGICGDIYVGGVAILQKYLRNDEYNTKKFIHNYFSDNKDEVLYKMGDIGKYHYDGTIEICGRKDQQVKIRGMRVDLNGVKDVINQFQGIKDNLLTIEQNKAKVKYIVAYIICNKGEKVKEDELRNFVSRRLLQHMIPSDFVFVDSYPRTASGKIDYNKLKLKKNNKRTKNNQVKNSIFYTEYDVKQLLTEIISDLIEKDVSSLSDEKVLSDLGVDSITAVNLINKLNEKFNLDLSVTILYDNFCIKDLSKYIFNKINNKSDEKQNNINFEGKEDITNSSKIAIIGISGMASGCKNLTEFWHNIKNGNSMIKEVPKFRWDIDRYYDSDSSKLGKSISKWGGFIDNIDEFDPLFFGITPKEAEVMDPQQRVFIEECWKAIEDSGYSPSELNSKMVGVFIGARSGDYNYKIEKSKSSNNVYALMGNDIAILAARISYILNLKGPNMALDTACSSSLVAIHQACNSILCGESKMAIAGGVCISTTHRRYVLDSKAGMLSPSGKCHTFDNDADGFVPGEGVGIVVLKSLEQAEKDGDHIYGVILASAMNQDGKTNGITAPSVNSQRDLEISVYEKGNINPRTIQYIEAHGTGTKLGDPIEVNALNESFGKWTKDKNFCAIGSVKTNIGHCIAASGVIGLIKILLAFKYKQIPPTINFKKSNEHIDFDNSPLYVNNRLRNWEQSNVPRRAAISSFGFSGTNCHMVLEEYSNKNITFVHDDAPYYMVIFSAKTKKSLQNKLNKILEWLNQNDNKYSIDEIAYNCFYGRSLFSIRKAFVVNSIEDLEVQLKSEINGKKAERCISHIFKCIDIKLQHAYRELGESLISDLEKYKLFEKNIYKDKLCTLTKLYIEGYAISMDKVFSKKPYRKISMPTYVFDNEKYWVFEDTEIGRENSKNLGNLIDADYSNGDKLQYLCRLSGEEFFVTDHIIGGKKVLPGVVYMEVARSIGELAIKKKVNKIKNIVWISPNYVTKSNLSFITKLKHSNEELQFKIGKEQDNGELECYCEGKMEFGLMEDINNNENYINLNQIKDRCKTVVDVSEFYDNFKKSNIDYGKSFRAIKKIVTNGSQSLAKIILPNNLEHQDNYYLNPAIFDGALQSVMSLIWENEEKVGVTYVPFSIGEFSLKSNLPKECYAYVTSSNKIRKGEKIFDILIIGEKGELIAEIKRFMLRPIHNSNEEVVYTTKLVKRNLVKKDYSLVNLDNVVVFGYDNEFFNAMMKKYNMRFLTLVKPGKVFKVLSENTYEINPESEEDYNLLIDELVKRKAFPDKIIHWWDVEYSDIDFIDFKENNYKVLYSLINISKALIKHRLNKIVKILHVYISEGKIKLYDNSVSGFAKSIFKENPHIICRTIELYNKPENFSQVADILLDEFLNDNKSLNRICYKNGERLVENIEKCNKTDKSFEDIKKNGVYIITGGIGGVGTIFAKHLGKIPGTKLVLCGRSQLTSYGSKKLEIIKELGAEVIYIQADVSKMRDVRLIVRQAKDKFGKITGVIHSAGVIHDSFLINKTKEEVNKILAPKIKGIYYLDQATQYEKLDFFIVFSSIAAIFGNIGQIDYAYANDFANNYINLREEKRIKNERFGRSVSINWPFWKDGGMKIKNEYIDLMYDSLGILPLDSKVGIKAFEEIIGFNKTKFIVLSGDKMKIENNIKKCNDNQERNDLFILDRKVDTNDDSSMLIDRTNHFLVGILSKITKIPSDKISVDEELESYGIDSIMIIDITKELEKYFGELSKTLFFEYQRLMELSQYFVENYRTELLKILNIKDKKIENIRVETQIENEIMPSEIEYSKKKVNNLKLRESIKDKEHSSLDIAVIGLGGRYPMAKDPDQLWRVLISGKDCITEIPKDHWDYDKYYEKRVDKNSKKYSKWGGFIDEWDQFDPLFFNIAPKEAILMDPQERLFLETTEQVLEDAGYTSEELKPYKVGVFVGAMWSQYQMYGANFQKDMDVPNSSFASIANRVSYIYDFHGPSLTIDTMCSSSVTAIKLACESILSGETDMAVAGGVNIVTHPNKYQQLSQGNFASSDGRCKSFGIDGDGYVPGDGVGAVLLRPLQEAIDNKDNIYAVIKAVTINHGGKTNGYTVPNPVAQAKLIEESLIKASINPRTISYVEAHGTGTSLGDPIEISALKKTYGKYTKDKQYCSIGSIKSNIGHLESAGGIAAITKVLLMMKHNMLVPSIHSKKLNPNINFSESPFYVQQELRKWKKPVIEEDGVKKVYPRRAGISAFGAGGSNAHLIIEEYDNRGNEINHHENTKPYIFILSAKTEEVLNRYASIMLRYLQKSDIENDDNKVLSLKNKISQEILDIVSRILHIDKEYLDLYEDMFEYGLSYTNVIEILRIIADKYRISVQARDFKDLSSINDIINYVIRNKMNLEEDELGEKTQIDNSANENKTQTDSLENIIYTLQVGRKSMNYRLAIVAYDENDLVFKLSKYINGDKNIENIFTGNEKSGNITIKSIFADSEGKDFIKILASHGKYGKIAQLWVSGVNFSWNILYQGEIMQKVSLPTYPFDRKRYFVKPFKNFIPQSNTELININNGLKDGESIPEAVIAVDKNMQGDTPNDKIENYVYKSIVLIWKEVIGVEDIDSETNFYDIGGDSVLAFRIIAAINQKYDLDISISTMLDYYIFGEFVDKVAEYIKEKKKNVKTKNKKVKSLIKVMERNEDGIYDVSKDQERFWFLSKLNDNSAMLNIPFAISIKGKFEKEILSKSFKIVLEENETLRTVFCVNKEGELKQKILSNVNNDIVFVSLENNNISKYSEETMKYLKNELEMKFDLAKGPLVKVVLLKLSSEEYILAGCINHIISDGWSVNNFVSQLLENYDLVATNKKVKSEEKEIQFIDYLYGENKNLPKVIENDLPYWSKKLANIEEKMLLFPDFERPAQLSHKGEQVFFNIEPEIYNKLLNISKEKHVSLNIILISVFKTLLYLVSGENEIVIGTPVTDRDDIATENMIGLISNTLVLCSNINNNMRFEEVINEVRKTLYEAYDHKKVPFSYIVDSIKKQKSLKYNPFFQVMFNIIPGARYNSSSNIQYENLDYNSMNIDYDLFMIMTEKKNLGLHGFLAYSTDLYKKETIEYFVKGYCDILKQIVDNLDMQLLNMELSKDIIAKRKEYDKNNVKYNLAIAASFTAEPLTESLNYWMKQLNLSNKLTFAPYNQIFQMLLQNNELFYTNTYGVNIILLRFDDWIRYDNESTYEEKEHKLRQNLNDFINVLTSAAQKVTQPILFYLLPNNNKERKQYDNLYEDLEKNLSSGINKISNVYYYNWKSIDYYYKSKNIYDENSDKQGHVPFTAEYYTIISTHIARVIYSLKYPQSKVIVLDCDNTLWKGVCGEDGIDGIKLDNARIQFHKFLLEQKKAGMLLCMCSKNEERDVLEVFKNRSDFPLKLSDFVSWKINWKNKSQNLIELASELQLGIDSFIFIDDNPIECAEVKTNLSSVVTLQFPQEEEKIDAIIKHTWAFDHLVRTSEDANRTIMYQQNLQREKEKESSVSFKDFLKNIKLNITLSRMKEKDLERVSQLTFRTNQFNSTKIQRTTHDIMSFVRNSMNECLTVHVKDRFGDYGLVGVVFFRRQEQNFIVDSMILSCRVLGKGVEHYIVAQLGKIARESGISEIVFQYNTTDKNTPIRDFFNQFKGCKMEQKEDNGFNYIVNTDFAENLRFEPQEIKAEASNKSNNMKYTKSSVNTGVKNLISEIPVKLYTPQLILEDLKLNLPKQELKKIKKSKYVAPKNEVERKVADIWKKVLGIDKVGLNDNFFDLGGSSLMLVNISSMLKTYLNREVPIVKLFQYSTVLSLCNYLSGKLKSNAKDKKRGLSQREILMKLNR</sequence>
<dbReference type="Pfam" id="PF21089">
    <property type="entry name" value="PKS_DH_N"/>
    <property type="match status" value="1"/>
</dbReference>
<dbReference type="Gene3D" id="3.40.47.10">
    <property type="match status" value="2"/>
</dbReference>
<dbReference type="SMART" id="SM00822">
    <property type="entry name" value="PKS_KR"/>
    <property type="match status" value="1"/>
</dbReference>
<dbReference type="PROSITE" id="PS00455">
    <property type="entry name" value="AMP_BINDING"/>
    <property type="match status" value="1"/>
</dbReference>
<organism evidence="14 15">
    <name type="scientific">Clostridium felsineum</name>
    <dbReference type="NCBI Taxonomy" id="36839"/>
    <lineage>
        <taxon>Bacteria</taxon>
        <taxon>Bacillati</taxon>
        <taxon>Bacillota</taxon>
        <taxon>Clostridia</taxon>
        <taxon>Eubacteriales</taxon>
        <taxon>Clostridiaceae</taxon>
        <taxon>Clostridium</taxon>
    </lineage>
</organism>
<evidence type="ECO:0000256" key="8">
    <source>
        <dbReference type="ARBA" id="ARBA00022679"/>
    </source>
</evidence>
<dbReference type="Proteomes" id="UP000190951">
    <property type="component" value="Chromosome"/>
</dbReference>
<dbReference type="InterPro" id="IPR014031">
    <property type="entry name" value="Ketoacyl_synth_C"/>
</dbReference>
<dbReference type="SMART" id="SM00825">
    <property type="entry name" value="PKS_KS"/>
    <property type="match status" value="2"/>
</dbReference>
<feature type="domain" description="Ketosynthase family 3 (KS3)" evidence="12">
    <location>
        <begin position="2396"/>
        <end position="2826"/>
    </location>
</feature>
<dbReference type="InterPro" id="IPR013968">
    <property type="entry name" value="PKS_KR"/>
</dbReference>
<dbReference type="InterPro" id="IPR020845">
    <property type="entry name" value="AMP-binding_CS"/>
</dbReference>
<dbReference type="GO" id="GO:0071770">
    <property type="term" value="P:DIM/DIP cell wall layer assembly"/>
    <property type="evidence" value="ECO:0007669"/>
    <property type="project" value="TreeGrafter"/>
</dbReference>
<dbReference type="Gene3D" id="3.30.70.3290">
    <property type="match status" value="1"/>
</dbReference>
<dbReference type="InterPro" id="IPR050091">
    <property type="entry name" value="PKS_NRPS_Biosynth_Enz"/>
</dbReference>
<dbReference type="InterPro" id="IPR018201">
    <property type="entry name" value="Ketoacyl_synth_AS"/>
</dbReference>
<evidence type="ECO:0000313" key="15">
    <source>
        <dbReference type="Proteomes" id="UP000190951"/>
    </source>
</evidence>
<evidence type="ECO:0000256" key="1">
    <source>
        <dbReference type="ARBA" id="ARBA00001957"/>
    </source>
</evidence>
<dbReference type="PROSITE" id="PS52004">
    <property type="entry name" value="KS3_2"/>
    <property type="match status" value="2"/>
</dbReference>
<dbReference type="PANTHER" id="PTHR43775:SF37">
    <property type="entry name" value="SI:DKEY-61P9.11"/>
    <property type="match status" value="1"/>
</dbReference>
<keyword evidence="9" id="KW-0677">Repeat</keyword>
<dbReference type="InterPro" id="IPR057326">
    <property type="entry name" value="KR_dom"/>
</dbReference>
<feature type="domain" description="Carrier" evidence="11">
    <location>
        <begin position="2264"/>
        <end position="2340"/>
    </location>
</feature>
<dbReference type="InterPro" id="IPR036291">
    <property type="entry name" value="NAD(P)-bd_dom_sf"/>
</dbReference>
<dbReference type="PROSITE" id="PS50075">
    <property type="entry name" value="CARRIER"/>
    <property type="match status" value="4"/>
</dbReference>
<keyword evidence="7" id="KW-0597">Phosphoprotein</keyword>
<dbReference type="InterPro" id="IPR006162">
    <property type="entry name" value="Ppantetheine_attach_site"/>
</dbReference>
<dbReference type="InterPro" id="IPR020806">
    <property type="entry name" value="PKS_PP-bd"/>
</dbReference>
<dbReference type="SMART" id="SM01294">
    <property type="entry name" value="PKS_PP_betabranch"/>
    <property type="match status" value="1"/>
</dbReference>
<dbReference type="Gene3D" id="3.30.300.30">
    <property type="match status" value="1"/>
</dbReference>
<reference evidence="14 15" key="1">
    <citation type="submission" date="2022-04" db="EMBL/GenBank/DDBJ databases">
        <title>Genome sequence of C. roseum typestrain.</title>
        <authorList>
            <person name="Poehlein A."/>
            <person name="Schoch T."/>
            <person name="Duerre P."/>
            <person name="Daniel R."/>
        </authorList>
    </citation>
    <scope>NUCLEOTIDE SEQUENCE [LARGE SCALE GENOMIC DNA]</scope>
    <source>
        <strain evidence="14 15">DSM 7320</strain>
    </source>
</reference>
<evidence type="ECO:0000256" key="5">
    <source>
        <dbReference type="ARBA" id="ARBA00022450"/>
    </source>
</evidence>
<dbReference type="PROSITE" id="PS00012">
    <property type="entry name" value="PHOSPHOPANTETHEINE"/>
    <property type="match status" value="3"/>
</dbReference>
<evidence type="ECO:0000256" key="7">
    <source>
        <dbReference type="ARBA" id="ARBA00022553"/>
    </source>
</evidence>
<dbReference type="InterPro" id="IPR036412">
    <property type="entry name" value="HAD-like_sf"/>
</dbReference>
<feature type="domain" description="Carrier" evidence="11">
    <location>
        <begin position="4312"/>
        <end position="4387"/>
    </location>
</feature>
<dbReference type="InterPro" id="IPR014030">
    <property type="entry name" value="Ketoacyl_synth_N"/>
</dbReference>
<dbReference type="Gene3D" id="3.40.50.720">
    <property type="entry name" value="NAD(P)-binding Rossmann-like Domain"/>
    <property type="match status" value="1"/>
</dbReference>
<evidence type="ECO:0000259" key="11">
    <source>
        <dbReference type="PROSITE" id="PS50075"/>
    </source>
</evidence>
<evidence type="ECO:0000259" key="12">
    <source>
        <dbReference type="PROSITE" id="PS52004"/>
    </source>
</evidence>
<dbReference type="Pfam" id="PF02801">
    <property type="entry name" value="Ketoacyl-synt_C"/>
    <property type="match status" value="2"/>
</dbReference>
<dbReference type="EC" id="6.2.1.54" evidence="14"/>
<dbReference type="NCBIfam" id="TIGR01686">
    <property type="entry name" value="FkbH"/>
    <property type="match status" value="1"/>
</dbReference>
<dbReference type="InterPro" id="IPR054514">
    <property type="entry name" value="RhiE-like_linker"/>
</dbReference>
<dbReference type="Gene3D" id="3.40.50.1000">
    <property type="entry name" value="HAD superfamily/HAD-like"/>
    <property type="match status" value="1"/>
</dbReference>
<evidence type="ECO:0000259" key="13">
    <source>
        <dbReference type="PROSITE" id="PS52019"/>
    </source>
</evidence>
<protein>
    <submittedName>
        <fullName evidence="14">D-alanine--D-alanyl carrier protein ligase</fullName>
        <ecNumber evidence="14">6.2.1.54</ecNumber>
    </submittedName>
</protein>
<dbReference type="Pfam" id="PF00668">
    <property type="entry name" value="Condensation"/>
    <property type="match status" value="1"/>
</dbReference>
<dbReference type="GO" id="GO:0004315">
    <property type="term" value="F:3-oxoacyl-[acyl-carrier-protein] synthase activity"/>
    <property type="evidence" value="ECO:0007669"/>
    <property type="project" value="InterPro"/>
</dbReference>
<dbReference type="CDD" id="cd00833">
    <property type="entry name" value="PKS"/>
    <property type="match status" value="2"/>
</dbReference>
<dbReference type="GO" id="GO:0016874">
    <property type="term" value="F:ligase activity"/>
    <property type="evidence" value="ECO:0007669"/>
    <property type="project" value="UniProtKB-KW"/>
</dbReference>
<dbReference type="Pfam" id="PF00550">
    <property type="entry name" value="PP-binding"/>
    <property type="match status" value="5"/>
</dbReference>
<dbReference type="Pfam" id="PF00109">
    <property type="entry name" value="ketoacyl-synt"/>
    <property type="match status" value="2"/>
</dbReference>
<dbReference type="SUPFAM" id="SSF47336">
    <property type="entry name" value="ACP-like"/>
    <property type="match status" value="5"/>
</dbReference>
<dbReference type="Pfam" id="PF00501">
    <property type="entry name" value="AMP-binding"/>
    <property type="match status" value="1"/>
</dbReference>
<dbReference type="GO" id="GO:0006633">
    <property type="term" value="P:fatty acid biosynthetic process"/>
    <property type="evidence" value="ECO:0007669"/>
    <property type="project" value="InterPro"/>
</dbReference>
<dbReference type="InterPro" id="IPR025110">
    <property type="entry name" value="AMP-bd_C"/>
</dbReference>
<feature type="domain" description="Carrier" evidence="11">
    <location>
        <begin position="771"/>
        <end position="849"/>
    </location>
</feature>
<dbReference type="Gene3D" id="3.30.559.10">
    <property type="entry name" value="Chloramphenicol acetyltransferase-like domain"/>
    <property type="match status" value="1"/>
</dbReference>
<dbReference type="SUPFAM" id="SSF51735">
    <property type="entry name" value="NAD(P)-binding Rossmann-fold domains"/>
    <property type="match status" value="1"/>
</dbReference>
<dbReference type="FunFam" id="3.40.47.10:FF:000019">
    <property type="entry name" value="Polyketide synthase type I"/>
    <property type="match status" value="2"/>
</dbReference>
<feature type="region of interest" description="C-terminal hotdog fold" evidence="10">
    <location>
        <begin position="1621"/>
        <end position="1766"/>
    </location>
</feature>
<dbReference type="Gene3D" id="3.40.50.12780">
    <property type="entry name" value="N-terminal domain of ligase-like"/>
    <property type="match status" value="1"/>
</dbReference>
<dbReference type="Gene3D" id="3.10.129.110">
    <property type="entry name" value="Polyketide synthase dehydratase"/>
    <property type="match status" value="1"/>
</dbReference>
<feature type="region of interest" description="N-terminal hotdog fold" evidence="10">
    <location>
        <begin position="1481"/>
        <end position="1603"/>
    </location>
</feature>
<dbReference type="InterPro" id="IPR045851">
    <property type="entry name" value="AMP-bd_C_sf"/>
</dbReference>
<dbReference type="EMBL" id="CP096983">
    <property type="protein sequence ID" value="URZ12916.1"/>
    <property type="molecule type" value="Genomic_DNA"/>
</dbReference>
<comment type="pathway">
    <text evidence="4">Antibiotic biosynthesis; bacillaene biosynthesis.</text>
</comment>
<feature type="domain" description="Ketosynthase family 3 (KS3)" evidence="12">
    <location>
        <begin position="871"/>
        <end position="1295"/>
    </location>
</feature>
<comment type="subcellular location">
    <subcellularLocation>
        <location evidence="3">Cytoplasm</location>
    </subcellularLocation>
</comment>
<dbReference type="InterPro" id="IPR020841">
    <property type="entry name" value="PKS_Beta-ketoAc_synthase_dom"/>
</dbReference>
<dbReference type="Pfam" id="PF08659">
    <property type="entry name" value="KR"/>
    <property type="match status" value="1"/>
</dbReference>
<dbReference type="InterPro" id="IPR042104">
    <property type="entry name" value="PKS_dehydratase_sf"/>
</dbReference>
<dbReference type="InterPro" id="IPR016039">
    <property type="entry name" value="Thiolase-like"/>
</dbReference>
<name>A0A1S8MC08_9CLOT</name>
<dbReference type="GO" id="GO:0005886">
    <property type="term" value="C:plasma membrane"/>
    <property type="evidence" value="ECO:0007669"/>
    <property type="project" value="TreeGrafter"/>
</dbReference>
<dbReference type="InterPro" id="IPR036514">
    <property type="entry name" value="SGNH_hydro_sf"/>
</dbReference>
<keyword evidence="5" id="KW-0596">Phosphopantetheine</keyword>
<dbReference type="PROSITE" id="PS00606">
    <property type="entry name" value="KS3_1"/>
    <property type="match status" value="1"/>
</dbReference>
<dbReference type="InterPro" id="IPR023213">
    <property type="entry name" value="CAT-like_dom_sf"/>
</dbReference>
<dbReference type="PROSITE" id="PS52019">
    <property type="entry name" value="PKS_MFAS_DH"/>
    <property type="match status" value="1"/>
</dbReference>
<keyword evidence="6" id="KW-0963">Cytoplasm</keyword>
<evidence type="ECO:0000256" key="9">
    <source>
        <dbReference type="ARBA" id="ARBA00022737"/>
    </source>
</evidence>
<accession>A0A1S8MC08</accession>
<dbReference type="InterPro" id="IPR049552">
    <property type="entry name" value="PKS_DH_N"/>
</dbReference>
<dbReference type="Pfam" id="PF13193">
    <property type="entry name" value="AMP-binding_C"/>
    <property type="match status" value="1"/>
</dbReference>
<evidence type="ECO:0000256" key="10">
    <source>
        <dbReference type="PROSITE-ProRule" id="PRU01363"/>
    </source>
</evidence>
<dbReference type="SUPFAM" id="SSF56784">
    <property type="entry name" value="HAD-like"/>
    <property type="match status" value="1"/>
</dbReference>
<dbReference type="SUPFAM" id="SSF53901">
    <property type="entry name" value="Thiolase-like"/>
    <property type="match status" value="2"/>
</dbReference>
<dbReference type="InterPro" id="IPR049490">
    <property type="entry name" value="C883_1060-like_KR_N"/>
</dbReference>
<dbReference type="Pfam" id="PF16197">
    <property type="entry name" value="KAsynt_C_assoc"/>
    <property type="match status" value="2"/>
</dbReference>
<dbReference type="Gene3D" id="3.40.50.1110">
    <property type="entry name" value="SGNH hydrolase"/>
    <property type="match status" value="1"/>
</dbReference>
<dbReference type="InterPro" id="IPR032821">
    <property type="entry name" value="PKS_assoc"/>
</dbReference>
<keyword evidence="15" id="KW-1185">Reference proteome</keyword>
<keyword evidence="14" id="KW-0436">Ligase</keyword>
<dbReference type="STRING" id="84029.CROST_38090"/>